<dbReference type="EMBL" id="JASBWR010000109">
    <property type="protein sequence ID" value="KAJ9094626.1"/>
    <property type="molecule type" value="Genomic_DNA"/>
</dbReference>
<accession>A0ACC2V6F1</accession>
<gene>
    <name evidence="1" type="ORF">QFC19_007839</name>
</gene>
<name>A0ACC2V6F1_9TREE</name>
<organism evidence="1 2">
    <name type="scientific">Naganishia cerealis</name>
    <dbReference type="NCBI Taxonomy" id="610337"/>
    <lineage>
        <taxon>Eukaryota</taxon>
        <taxon>Fungi</taxon>
        <taxon>Dikarya</taxon>
        <taxon>Basidiomycota</taxon>
        <taxon>Agaricomycotina</taxon>
        <taxon>Tremellomycetes</taxon>
        <taxon>Filobasidiales</taxon>
        <taxon>Filobasidiaceae</taxon>
        <taxon>Naganishia</taxon>
    </lineage>
</organism>
<evidence type="ECO:0000313" key="1">
    <source>
        <dbReference type="EMBL" id="KAJ9094626.1"/>
    </source>
</evidence>
<reference evidence="1" key="1">
    <citation type="submission" date="2023-04" db="EMBL/GenBank/DDBJ databases">
        <title>Draft Genome sequencing of Naganishia species isolated from polar environments using Oxford Nanopore Technology.</title>
        <authorList>
            <person name="Leo P."/>
            <person name="Venkateswaran K."/>
        </authorList>
    </citation>
    <scope>NUCLEOTIDE SEQUENCE</scope>
    <source>
        <strain evidence="1">MNA-CCFEE 5261</strain>
    </source>
</reference>
<proteinExistence type="predicted"/>
<comment type="caution">
    <text evidence="1">The sequence shown here is derived from an EMBL/GenBank/DDBJ whole genome shotgun (WGS) entry which is preliminary data.</text>
</comment>
<protein>
    <submittedName>
        <fullName evidence="1">Uncharacterized protein</fullName>
    </submittedName>
</protein>
<sequence length="514" mass="56389">MSLSYDTKPTTIHEDFAIASVSDARAHDGAPYEPGGAEEKAFIRRLDMRMIPIIWFMYVMSYLDRANIGLPFDACRNAKTGGMETDLELTSYVIGEVPSNMILVRVKPAIYLPALMFTWGGISMCLAACNSYQTLAVVRFFLGVVEAGFAPGILFLLSSWYRKNELATRFALYYTASAFSGALGGLLAGAITGHLDGKGGLAGWRYLFLIEGAATIVSAAGAYFVLPNFPATTRWLTEREKWLCAERLRADGVGAAQGDAEVLGHGKAFKSVLSDWRTYVMTFLFMMVTGAQTIQYFIPTLTKNMGYKGTTAQYMTIPVSVRPLARGAAPFAEGCHLQIYMVAVVGILVIPMSSDRFKERPFHISISMGLGAGCFAVLIATQKHIIQYVFLCFGVALIYANAPLVLVWTSNIISYPAEKRAITQAFVNALGNSASIYGAFLWPAKTGPKYIMGFSVTLAMLAACSIGAQAMRFLNTKYPYHFEMPARRQDIEMPEEFGTGAESPMEKSEIIHRE</sequence>
<dbReference type="Proteomes" id="UP001241377">
    <property type="component" value="Unassembled WGS sequence"/>
</dbReference>
<keyword evidence="2" id="KW-1185">Reference proteome</keyword>
<evidence type="ECO:0000313" key="2">
    <source>
        <dbReference type="Proteomes" id="UP001241377"/>
    </source>
</evidence>